<dbReference type="InterPro" id="IPR036291">
    <property type="entry name" value="NAD(P)-bd_dom_sf"/>
</dbReference>
<sequence>MSDEAVNSVTTAAKASPERARRVTSGPVDLAVFERGDPKNPTVVLTHGWPDTHHMWEQVVSLLEDRFHLVSYDSRGHGQSTSPKSFREWRMVDLADDIFAVIDAVSPDEPVHLVAHDWGSCASWEAVVQDRAKGRIASFTSISGPSLDYLGTNLREVLAGLQLRRLPWVASQTASLLYQIFFHMTPLPQALFAAVLGKPANWRRFLRTIEGTPAEQVNLAPTFGKDMANGLRVYWANSSQAAFGSPNPRPTEVPVQLIVNRNDVAIRAETYDDYPRWASKLWRHDLSTGHWVAYSRPQAIATLVRDFVDGLDGKPSRVFARGEVAKGAPKGDFAGKLVSVTGAGSGIGRETALAFAREGAELVLSDVNLATAQETAALIEKVGSVAHAYQLDVSDLDAHAAFVDRVVAEHGVPDVVVNNAGIGFGGLIVDATEAQIDKLLGINLRGVISGSKLFGKHMALRGLGGHIVNLSSMAAYSPQKGIGLYATSKAAVFMFSDVLRAELHAAGIGVSTICPGIVDTNIIRTTQIAGASEEERLERVGRLDKLYQARRYTPDKVAEQIVRAVKKNKSVVPVTPESRLGYLQYRFAPWLSRLIARLDIF</sequence>
<protein>
    <recommendedName>
        <fullName evidence="4">AB hydrolase-1 domain-containing protein</fullName>
    </recommendedName>
</protein>
<evidence type="ECO:0000256" key="1">
    <source>
        <dbReference type="ARBA" id="ARBA00006484"/>
    </source>
</evidence>
<dbReference type="RefSeq" id="WP_007466916.1">
    <property type="nucleotide sequence ID" value="NZ_KI391954.1"/>
</dbReference>
<accession>E5XL07</accession>
<dbReference type="CDD" id="cd05233">
    <property type="entry name" value="SDR_c"/>
    <property type="match status" value="1"/>
</dbReference>
<dbReference type="OrthoDB" id="4220752at2"/>
<comment type="caution">
    <text evidence="5">The sequence shown here is derived from an EMBL/GenBank/DDBJ whole genome shotgun (WGS) entry which is preliminary data.</text>
</comment>
<dbReference type="InterPro" id="IPR029058">
    <property type="entry name" value="AB_hydrolase_fold"/>
</dbReference>
<dbReference type="eggNOG" id="COG0596">
    <property type="taxonomic scope" value="Bacteria"/>
</dbReference>
<evidence type="ECO:0000313" key="6">
    <source>
        <dbReference type="Proteomes" id="UP000004816"/>
    </source>
</evidence>
<keyword evidence="2" id="KW-0560">Oxidoreductase</keyword>
<dbReference type="PANTHER" id="PTHR43391">
    <property type="entry name" value="RETINOL DEHYDROGENASE-RELATED"/>
    <property type="match status" value="1"/>
</dbReference>
<dbReference type="FunFam" id="3.40.50.720:FF:000084">
    <property type="entry name" value="Short-chain dehydrogenase reductase"/>
    <property type="match status" value="1"/>
</dbReference>
<comment type="similarity">
    <text evidence="1">Belongs to the short-chain dehydrogenases/reductases (SDR) family.</text>
</comment>
<dbReference type="HOGENOM" id="CLU_511581_0_0_11"/>
<dbReference type="GO" id="GO:0016491">
    <property type="term" value="F:oxidoreductase activity"/>
    <property type="evidence" value="ECO:0007669"/>
    <property type="project" value="UniProtKB-KW"/>
</dbReference>
<dbReference type="Gene3D" id="3.40.50.720">
    <property type="entry name" value="NAD(P)-binding Rossmann-like Domain"/>
    <property type="match status" value="1"/>
</dbReference>
<dbReference type="EMBL" id="ACZI02000003">
    <property type="protein sequence ID" value="EFV14989.1"/>
    <property type="molecule type" value="Genomic_DNA"/>
</dbReference>
<dbReference type="InterPro" id="IPR020904">
    <property type="entry name" value="Sc_DH/Rdtase_CS"/>
</dbReference>
<dbReference type="PANTHER" id="PTHR43391:SF12">
    <property type="entry name" value="OXIDOREDUCTASE EPHD-RELATED"/>
    <property type="match status" value="1"/>
</dbReference>
<dbReference type="InterPro" id="IPR000073">
    <property type="entry name" value="AB_hydrolase_1"/>
</dbReference>
<evidence type="ECO:0000256" key="2">
    <source>
        <dbReference type="ARBA" id="ARBA00023002"/>
    </source>
</evidence>
<name>E5XL07_SEGRC</name>
<dbReference type="NCBIfam" id="NF004514">
    <property type="entry name" value="PRK05855.1"/>
    <property type="match status" value="1"/>
</dbReference>
<gene>
    <name evidence="5" type="ORF">HMPREF9336_00176</name>
</gene>
<organism evidence="5 6">
    <name type="scientific">Segniliparus rugosus (strain ATCC BAA-974 / DSM 45345 / CCUG 50838 / CIP 108380 / JCM 13579 / CDC 945)</name>
    <dbReference type="NCBI Taxonomy" id="679197"/>
    <lineage>
        <taxon>Bacteria</taxon>
        <taxon>Bacillati</taxon>
        <taxon>Actinomycetota</taxon>
        <taxon>Actinomycetes</taxon>
        <taxon>Mycobacteriales</taxon>
        <taxon>Segniliparaceae</taxon>
        <taxon>Segniliparus</taxon>
    </lineage>
</organism>
<dbReference type="Pfam" id="PF00561">
    <property type="entry name" value="Abhydrolase_1"/>
    <property type="match status" value="1"/>
</dbReference>
<dbReference type="STRING" id="679197.HMPREF9336_00176"/>
<feature type="compositionally biased region" description="Polar residues" evidence="3">
    <location>
        <begin position="1"/>
        <end position="13"/>
    </location>
</feature>
<dbReference type="InterPro" id="IPR002347">
    <property type="entry name" value="SDR_fam"/>
</dbReference>
<dbReference type="PRINTS" id="PR00080">
    <property type="entry name" value="SDRFAMILY"/>
</dbReference>
<evidence type="ECO:0000259" key="4">
    <source>
        <dbReference type="Pfam" id="PF00561"/>
    </source>
</evidence>
<dbReference type="Gene3D" id="3.40.50.1820">
    <property type="entry name" value="alpha/beta hydrolase"/>
    <property type="match status" value="1"/>
</dbReference>
<dbReference type="PROSITE" id="PS00061">
    <property type="entry name" value="ADH_SHORT"/>
    <property type="match status" value="1"/>
</dbReference>
<dbReference type="AlphaFoldDB" id="E5XL07"/>
<dbReference type="SUPFAM" id="SSF51735">
    <property type="entry name" value="NAD(P)-binding Rossmann-fold domains"/>
    <property type="match status" value="1"/>
</dbReference>
<evidence type="ECO:0000256" key="3">
    <source>
        <dbReference type="SAM" id="MobiDB-lite"/>
    </source>
</evidence>
<dbReference type="eggNOG" id="COG4221">
    <property type="taxonomic scope" value="Bacteria"/>
</dbReference>
<feature type="domain" description="AB hydrolase-1" evidence="4">
    <location>
        <begin position="41"/>
        <end position="295"/>
    </location>
</feature>
<feature type="region of interest" description="Disordered" evidence="3">
    <location>
        <begin position="1"/>
        <end position="23"/>
    </location>
</feature>
<evidence type="ECO:0000313" key="5">
    <source>
        <dbReference type="EMBL" id="EFV14989.1"/>
    </source>
</evidence>
<proteinExistence type="inferred from homology"/>
<dbReference type="Proteomes" id="UP000004816">
    <property type="component" value="Unassembled WGS sequence"/>
</dbReference>
<dbReference type="SUPFAM" id="SSF53474">
    <property type="entry name" value="alpha/beta-Hydrolases"/>
    <property type="match status" value="1"/>
</dbReference>
<reference evidence="5 6" key="1">
    <citation type="journal article" date="2011" name="Stand. Genomic Sci.">
        <title>High quality draft genome sequence of Segniliparus rugosus CDC 945(T)= (ATCC BAA-974(T)).</title>
        <authorList>
            <person name="Earl A.M."/>
            <person name="Desjardins C.A."/>
            <person name="Fitzgerald M.G."/>
            <person name="Arachchi H.M."/>
            <person name="Zeng Q."/>
            <person name="Mehta T."/>
            <person name="Griggs A."/>
            <person name="Birren B.W."/>
            <person name="Toney N.C."/>
            <person name="Carr J."/>
            <person name="Posey J."/>
            <person name="Butler W.R."/>
        </authorList>
    </citation>
    <scope>NUCLEOTIDE SEQUENCE [LARGE SCALE GENOMIC DNA]</scope>
    <source>
        <strain evidence="6">ATCC BAA-974 / DSM 45345 / CCUG 50838 / CIP 108380 / JCM 13579 / CDC 945</strain>
    </source>
</reference>
<keyword evidence="6" id="KW-1185">Reference proteome</keyword>
<dbReference type="PRINTS" id="PR00081">
    <property type="entry name" value="GDHRDH"/>
</dbReference>
<dbReference type="Pfam" id="PF00106">
    <property type="entry name" value="adh_short"/>
    <property type="match status" value="1"/>
</dbReference>